<evidence type="ECO:0000313" key="3">
    <source>
        <dbReference type="Proteomes" id="UP001172155"/>
    </source>
</evidence>
<evidence type="ECO:0000313" key="2">
    <source>
        <dbReference type="EMBL" id="KAK0741317.1"/>
    </source>
</evidence>
<dbReference type="Proteomes" id="UP001172155">
    <property type="component" value="Unassembled WGS sequence"/>
</dbReference>
<dbReference type="AlphaFoldDB" id="A0AA40K0P3"/>
<keyword evidence="3" id="KW-1185">Reference proteome</keyword>
<dbReference type="EMBL" id="JAUKUD010000006">
    <property type="protein sequence ID" value="KAK0741317.1"/>
    <property type="molecule type" value="Genomic_DNA"/>
</dbReference>
<protein>
    <recommendedName>
        <fullName evidence="4">Secreted protein</fullName>
    </recommendedName>
</protein>
<keyword evidence="1" id="KW-0732">Signal</keyword>
<name>A0AA40K0P3_9PEZI</name>
<comment type="caution">
    <text evidence="2">The sequence shown here is derived from an EMBL/GenBank/DDBJ whole genome shotgun (WGS) entry which is preliminary data.</text>
</comment>
<evidence type="ECO:0000256" key="1">
    <source>
        <dbReference type="SAM" id="SignalP"/>
    </source>
</evidence>
<feature type="signal peptide" evidence="1">
    <location>
        <begin position="1"/>
        <end position="18"/>
    </location>
</feature>
<sequence>MGCGWCWAVILISRQTVCVERVWRLGVGLLRVTKACVMKSMSGRTVFWMELVDKSANSHELCEDRTMFPHIVQTRMDCEFDVIV</sequence>
<proteinExistence type="predicted"/>
<evidence type="ECO:0008006" key="4">
    <source>
        <dbReference type="Google" id="ProtNLM"/>
    </source>
</evidence>
<feature type="chain" id="PRO_5041227270" description="Secreted protein" evidence="1">
    <location>
        <begin position="19"/>
        <end position="84"/>
    </location>
</feature>
<gene>
    <name evidence="2" type="ORF">B0T18DRAFT_228858</name>
</gene>
<organism evidence="2 3">
    <name type="scientific">Schizothecium vesticola</name>
    <dbReference type="NCBI Taxonomy" id="314040"/>
    <lineage>
        <taxon>Eukaryota</taxon>
        <taxon>Fungi</taxon>
        <taxon>Dikarya</taxon>
        <taxon>Ascomycota</taxon>
        <taxon>Pezizomycotina</taxon>
        <taxon>Sordariomycetes</taxon>
        <taxon>Sordariomycetidae</taxon>
        <taxon>Sordariales</taxon>
        <taxon>Schizotheciaceae</taxon>
        <taxon>Schizothecium</taxon>
    </lineage>
</organism>
<accession>A0AA40K0P3</accession>
<reference evidence="2" key="1">
    <citation type="submission" date="2023-06" db="EMBL/GenBank/DDBJ databases">
        <title>Genome-scale phylogeny and comparative genomics of the fungal order Sordariales.</title>
        <authorList>
            <consortium name="Lawrence Berkeley National Laboratory"/>
            <person name="Hensen N."/>
            <person name="Bonometti L."/>
            <person name="Westerberg I."/>
            <person name="Brannstrom I.O."/>
            <person name="Guillou S."/>
            <person name="Cros-Aarteil S."/>
            <person name="Calhoun S."/>
            <person name="Haridas S."/>
            <person name="Kuo A."/>
            <person name="Mondo S."/>
            <person name="Pangilinan J."/>
            <person name="Riley R."/>
            <person name="LaButti K."/>
            <person name="Andreopoulos B."/>
            <person name="Lipzen A."/>
            <person name="Chen C."/>
            <person name="Yanf M."/>
            <person name="Daum C."/>
            <person name="Ng V."/>
            <person name="Clum A."/>
            <person name="Steindorff A."/>
            <person name="Ohm R."/>
            <person name="Martin F."/>
            <person name="Silar P."/>
            <person name="Natvig D."/>
            <person name="Lalanne C."/>
            <person name="Gautier V."/>
            <person name="Ament-velasquez S.L."/>
            <person name="Kruys A."/>
            <person name="Hutchinson M.I."/>
            <person name="Powell A.J."/>
            <person name="Barry K."/>
            <person name="Miller A.N."/>
            <person name="Grigoriev I.V."/>
            <person name="Debuchy R."/>
            <person name="Gladieux P."/>
            <person name="Thoren M.H."/>
            <person name="Johannesson H."/>
        </authorList>
    </citation>
    <scope>NUCLEOTIDE SEQUENCE</scope>
    <source>
        <strain evidence="2">SMH3187-1</strain>
    </source>
</reference>